<dbReference type="EMBL" id="MVIE01000004">
    <property type="protein sequence ID" value="ORB45394.1"/>
    <property type="molecule type" value="Genomic_DNA"/>
</dbReference>
<dbReference type="InterPro" id="IPR036390">
    <property type="entry name" value="WH_DNA-bd_sf"/>
</dbReference>
<protein>
    <recommendedName>
        <fullName evidence="4">HTH gntR-type domain-containing protein</fullName>
    </recommendedName>
</protein>
<dbReference type="InterPro" id="IPR011711">
    <property type="entry name" value="GntR_C"/>
</dbReference>
<keyword evidence="2" id="KW-0238">DNA-binding</keyword>
<dbReference type="SMART" id="SM00345">
    <property type="entry name" value="HTH_GNTR"/>
    <property type="match status" value="2"/>
</dbReference>
<dbReference type="Pfam" id="PF00392">
    <property type="entry name" value="GntR"/>
    <property type="match status" value="2"/>
</dbReference>
<dbReference type="Proteomes" id="UP000192513">
    <property type="component" value="Unassembled WGS sequence"/>
</dbReference>
<name>A0A1X0IER0_9MYCO</name>
<dbReference type="Gene3D" id="1.10.10.10">
    <property type="entry name" value="Winged helix-like DNA-binding domain superfamily/Winged helix DNA-binding domain"/>
    <property type="match status" value="2"/>
</dbReference>
<dbReference type="Gene3D" id="1.20.120.530">
    <property type="entry name" value="GntR ligand-binding domain-like"/>
    <property type="match status" value="2"/>
</dbReference>
<dbReference type="PANTHER" id="PTHR43537">
    <property type="entry name" value="TRANSCRIPTIONAL REGULATOR, GNTR FAMILY"/>
    <property type="match status" value="1"/>
</dbReference>
<sequence length="488" mass="52674">MTSPSLPPADTTGAPGSRGKLAQLTAKRIEADIIRRRWPVGALLGSEAELREHYGVSRAVLREAIRLTEHHQAATMRRGPAGGLVVRAPEPSGATQAMVIYLESVGTNLEDLIGARLLLEPLAVALAIERVDEQGIEHLRAVLAADDSDLPHRGKSGHVVHVAIGERSGNPAVALFIEILAQLTERYSKVTNGREHAATSAAIGHDGVNAHRAVVEAIIGGDVARAQFAMRNHLEALGAWLADQAKLLSYHARPSAFDNVISGDKLAEVVAERIRQDIRQADGRVGDVLGSETILQDRYAVSRSVLREAIRLLEYHSIAQMRRGPGGGLVVSAPDAEASVETMSLYLDYRHIEVRDLLGVQESIELGCIDNVAARINEPGVADRLRGSLLIDEHTPESDVLEAARLFHAELADLSGNPILELFLKVLLELWVRHSAALPVKNPAAGPRAPELAAVHAAIVDALLANDSGLAKNRLRRYLRALGDWWQA</sequence>
<dbReference type="GO" id="GO:0003700">
    <property type="term" value="F:DNA-binding transcription factor activity"/>
    <property type="evidence" value="ECO:0007669"/>
    <property type="project" value="InterPro"/>
</dbReference>
<evidence type="ECO:0000256" key="2">
    <source>
        <dbReference type="ARBA" id="ARBA00023125"/>
    </source>
</evidence>
<organism evidence="5 6">
    <name type="scientific">Mycobacterium paraseoulense</name>
    <dbReference type="NCBI Taxonomy" id="590652"/>
    <lineage>
        <taxon>Bacteria</taxon>
        <taxon>Bacillati</taxon>
        <taxon>Actinomycetota</taxon>
        <taxon>Actinomycetes</taxon>
        <taxon>Mycobacteriales</taxon>
        <taxon>Mycobacteriaceae</taxon>
        <taxon>Mycobacterium</taxon>
    </lineage>
</organism>
<dbReference type="PANTHER" id="PTHR43537:SF5">
    <property type="entry name" value="UXU OPERON TRANSCRIPTIONAL REGULATOR"/>
    <property type="match status" value="1"/>
</dbReference>
<evidence type="ECO:0000259" key="4">
    <source>
        <dbReference type="PROSITE" id="PS50949"/>
    </source>
</evidence>
<reference evidence="5 6" key="1">
    <citation type="submission" date="2017-02" db="EMBL/GenBank/DDBJ databases">
        <title>The new phylogeny of genus Mycobacterium.</title>
        <authorList>
            <person name="Tortoli E."/>
            <person name="Trovato A."/>
            <person name="Cirillo D.M."/>
        </authorList>
    </citation>
    <scope>NUCLEOTIDE SEQUENCE [LARGE SCALE GENOMIC DNA]</scope>
    <source>
        <strain evidence="5 6">DSM 45000</strain>
    </source>
</reference>
<evidence type="ECO:0000313" key="6">
    <source>
        <dbReference type="Proteomes" id="UP000192513"/>
    </source>
</evidence>
<dbReference type="SUPFAM" id="SSF46785">
    <property type="entry name" value="Winged helix' DNA-binding domain"/>
    <property type="match status" value="2"/>
</dbReference>
<keyword evidence="3" id="KW-0804">Transcription</keyword>
<feature type="domain" description="HTH gntR-type" evidence="4">
    <location>
        <begin position="19"/>
        <end position="88"/>
    </location>
</feature>
<dbReference type="OrthoDB" id="4164516at2"/>
<dbReference type="PROSITE" id="PS50949">
    <property type="entry name" value="HTH_GNTR"/>
    <property type="match status" value="2"/>
</dbReference>
<gene>
    <name evidence="5" type="ORF">BST39_03975</name>
</gene>
<dbReference type="STRING" id="590652.BST39_03975"/>
<dbReference type="InterPro" id="IPR000524">
    <property type="entry name" value="Tscrpt_reg_HTH_GntR"/>
</dbReference>
<feature type="domain" description="HTH gntR-type" evidence="4">
    <location>
        <begin position="264"/>
        <end position="334"/>
    </location>
</feature>
<evidence type="ECO:0000256" key="3">
    <source>
        <dbReference type="ARBA" id="ARBA00023163"/>
    </source>
</evidence>
<comment type="caution">
    <text evidence="5">The sequence shown here is derived from an EMBL/GenBank/DDBJ whole genome shotgun (WGS) entry which is preliminary data.</text>
</comment>
<evidence type="ECO:0000256" key="1">
    <source>
        <dbReference type="ARBA" id="ARBA00023015"/>
    </source>
</evidence>
<keyword evidence="1" id="KW-0805">Transcription regulation</keyword>
<dbReference type="SUPFAM" id="SSF48008">
    <property type="entry name" value="GntR ligand-binding domain-like"/>
    <property type="match status" value="2"/>
</dbReference>
<dbReference type="RefSeq" id="WP_083169325.1">
    <property type="nucleotide sequence ID" value="NZ_AP022619.1"/>
</dbReference>
<dbReference type="InterPro" id="IPR008920">
    <property type="entry name" value="TF_FadR/GntR_C"/>
</dbReference>
<dbReference type="SMART" id="SM00895">
    <property type="entry name" value="FCD"/>
    <property type="match status" value="2"/>
</dbReference>
<dbReference type="InterPro" id="IPR036388">
    <property type="entry name" value="WH-like_DNA-bd_sf"/>
</dbReference>
<evidence type="ECO:0000313" key="5">
    <source>
        <dbReference type="EMBL" id="ORB45394.1"/>
    </source>
</evidence>
<accession>A0A1X0IER0</accession>
<dbReference type="Pfam" id="PF07729">
    <property type="entry name" value="FCD"/>
    <property type="match status" value="2"/>
</dbReference>
<keyword evidence="6" id="KW-1185">Reference proteome</keyword>
<dbReference type="AlphaFoldDB" id="A0A1X0IER0"/>
<proteinExistence type="predicted"/>
<dbReference type="GO" id="GO:0003677">
    <property type="term" value="F:DNA binding"/>
    <property type="evidence" value="ECO:0007669"/>
    <property type="project" value="UniProtKB-KW"/>
</dbReference>